<dbReference type="Proteomes" id="UP001215151">
    <property type="component" value="Unassembled WGS sequence"/>
</dbReference>
<reference evidence="3" key="1">
    <citation type="submission" date="2022-11" db="EMBL/GenBank/DDBJ databases">
        <title>Genome Sequence of Cubamyces cubensis.</title>
        <authorList>
            <person name="Buettner E."/>
        </authorList>
    </citation>
    <scope>NUCLEOTIDE SEQUENCE</scope>
    <source>
        <strain evidence="3">MPL-01</strain>
    </source>
</reference>
<feature type="domain" description="Fungal-type protein kinase" evidence="2">
    <location>
        <begin position="136"/>
        <end position="524"/>
    </location>
</feature>
<dbReference type="InterPro" id="IPR040976">
    <property type="entry name" value="Pkinase_fungal"/>
</dbReference>
<evidence type="ECO:0000259" key="2">
    <source>
        <dbReference type="Pfam" id="PF17667"/>
    </source>
</evidence>
<dbReference type="InterPro" id="IPR011009">
    <property type="entry name" value="Kinase-like_dom_sf"/>
</dbReference>
<dbReference type="Pfam" id="PF17667">
    <property type="entry name" value="Pkinase_fungal"/>
    <property type="match status" value="1"/>
</dbReference>
<dbReference type="PANTHER" id="PTHR38248:SF2">
    <property type="entry name" value="FUNK1 11"/>
    <property type="match status" value="1"/>
</dbReference>
<dbReference type="PANTHER" id="PTHR38248">
    <property type="entry name" value="FUNK1 6"/>
    <property type="match status" value="1"/>
</dbReference>
<accession>A0AAD7X8P8</accession>
<proteinExistence type="predicted"/>
<evidence type="ECO:0000313" key="4">
    <source>
        <dbReference type="Proteomes" id="UP001215151"/>
    </source>
</evidence>
<dbReference type="GO" id="GO:0004672">
    <property type="term" value="F:protein kinase activity"/>
    <property type="evidence" value="ECO:0007669"/>
    <property type="project" value="InterPro"/>
</dbReference>
<feature type="compositionally biased region" description="Polar residues" evidence="1">
    <location>
        <begin position="831"/>
        <end position="840"/>
    </location>
</feature>
<sequence>MDETKHVRLVSTRNFLDGIMPVDSGILQQIYDAVMGHRDKLYADKRWQKFPKAEKHYQELDIYPAFIKTANAIAKEARALAGVHDDQVREAAWVDYHSRAPQHLEEGATKIRPDCALAMAFAENVLNESSAPFVAAVEAKRSYEQKDRELIVQLLTYLRLIMAEQKDRRFALGLFLSGTQVSVWLQDRSGLLGMDVPIDIHENPKDFIQVIAAFAILPAHRLGFDPTMKLAREPSSPIHTYRLTSQGPDCLSVEQYKASHYATQWVISTDCGTFITLRAISLLRADMVTGSGCMVWAAIRYEDRAKDPDTRKVFVLKQWWRSEGQVDEGAIYEDLQSVSEASDDSGAQYIGKMEHHEVVKIEGEVDNTESLIQRGLNSVQVDFEKDWEKPGFKRPRPTDAEMNEWLHVEVADQGDVKMISRFVAGNRAEEPRVRTRVRVVLGVFGCPLKFFSSLKELITSLSHCVRGHRFAYEHGVVHRDISPANLLIALTGDDITPSSRSDPYDVRGCLIDFDHAKRTQTVEQRKVTFDADKIRRLTKMSVYQTCSEDWEERVTNEVVHRAVHLVKRRYPNESSPSQITQLATQYIQAALQHRKLSNRAPPSGNVYTPGALGWDRPLLRPPLPLRSVTQPAGEVRSGTPPFISPKILKLPQTVVVRWRDSPAFPTSTVVHDAIHDMESFFWVLLFFCITRGGPGGGRRKELEGELDTVPAQVRDEVQQIRRINHCLFGGDMETIACNKAELFLHPEDFQEHVLPYVHPYFEPLKLMLRRWWDLLVLAYAFEGYEYHNIHALVIEILDEAASALASQAGVDSQEAMDKRKNYLRNTTHAIAASHDQSTTPPSSPLSDILDITTPESKKTPYKHIPGSLQSTLHDSSPLSSPPSSPLAKKSKRGD</sequence>
<evidence type="ECO:0000256" key="1">
    <source>
        <dbReference type="SAM" id="MobiDB-lite"/>
    </source>
</evidence>
<name>A0AAD7X8P8_9APHY</name>
<evidence type="ECO:0000313" key="3">
    <source>
        <dbReference type="EMBL" id="KAJ8462901.1"/>
    </source>
</evidence>
<keyword evidence="4" id="KW-1185">Reference proteome</keyword>
<feature type="region of interest" description="Disordered" evidence="1">
    <location>
        <begin position="831"/>
        <end position="894"/>
    </location>
</feature>
<organism evidence="3 4">
    <name type="scientific">Trametes cubensis</name>
    <dbReference type="NCBI Taxonomy" id="1111947"/>
    <lineage>
        <taxon>Eukaryota</taxon>
        <taxon>Fungi</taxon>
        <taxon>Dikarya</taxon>
        <taxon>Basidiomycota</taxon>
        <taxon>Agaricomycotina</taxon>
        <taxon>Agaricomycetes</taxon>
        <taxon>Polyporales</taxon>
        <taxon>Polyporaceae</taxon>
        <taxon>Trametes</taxon>
    </lineage>
</organism>
<comment type="caution">
    <text evidence="3">The sequence shown here is derived from an EMBL/GenBank/DDBJ whole genome shotgun (WGS) entry which is preliminary data.</text>
</comment>
<dbReference type="SUPFAM" id="SSF56112">
    <property type="entry name" value="Protein kinase-like (PK-like)"/>
    <property type="match status" value="1"/>
</dbReference>
<protein>
    <recommendedName>
        <fullName evidence="2">Fungal-type protein kinase domain-containing protein</fullName>
    </recommendedName>
</protein>
<dbReference type="Gene3D" id="1.10.510.10">
    <property type="entry name" value="Transferase(Phosphotransferase) domain 1"/>
    <property type="match status" value="1"/>
</dbReference>
<dbReference type="EMBL" id="JAPEVG010000431">
    <property type="protein sequence ID" value="KAJ8462901.1"/>
    <property type="molecule type" value="Genomic_DNA"/>
</dbReference>
<dbReference type="PROSITE" id="PS00109">
    <property type="entry name" value="PROTEIN_KINASE_TYR"/>
    <property type="match status" value="1"/>
</dbReference>
<gene>
    <name evidence="3" type="ORF">ONZ51_g10607</name>
</gene>
<dbReference type="AlphaFoldDB" id="A0AAD7X8P8"/>
<dbReference type="InterPro" id="IPR008266">
    <property type="entry name" value="Tyr_kinase_AS"/>
</dbReference>